<comment type="caution">
    <text evidence="1">The sequence shown here is derived from an EMBL/GenBank/DDBJ whole genome shotgun (WGS) entry which is preliminary data.</text>
</comment>
<name>D3AN05_9FIRM</name>
<dbReference type="AlphaFoldDB" id="D3AN05"/>
<organism evidence="1 2">
    <name type="scientific">Hungatella hathewayi DSM 13479</name>
    <dbReference type="NCBI Taxonomy" id="566550"/>
    <lineage>
        <taxon>Bacteria</taxon>
        <taxon>Bacillati</taxon>
        <taxon>Bacillota</taxon>
        <taxon>Clostridia</taxon>
        <taxon>Lachnospirales</taxon>
        <taxon>Lachnospiraceae</taxon>
        <taxon>Hungatella</taxon>
    </lineage>
</organism>
<reference evidence="1 2" key="1">
    <citation type="submission" date="2010-01" db="EMBL/GenBank/DDBJ databases">
        <authorList>
            <person name="Weinstock G."/>
            <person name="Sodergren E."/>
            <person name="Clifton S."/>
            <person name="Fulton L."/>
            <person name="Fulton B."/>
            <person name="Courtney L."/>
            <person name="Fronick C."/>
            <person name="Harrison M."/>
            <person name="Strong C."/>
            <person name="Farmer C."/>
            <person name="Delahaunty K."/>
            <person name="Markovic C."/>
            <person name="Hall O."/>
            <person name="Minx P."/>
            <person name="Tomlinson C."/>
            <person name="Mitreva M."/>
            <person name="Nelson J."/>
            <person name="Hou S."/>
            <person name="Wollam A."/>
            <person name="Pepin K.H."/>
            <person name="Johnson M."/>
            <person name="Bhonagiri V."/>
            <person name="Nash W.E."/>
            <person name="Warren W."/>
            <person name="Chinwalla A."/>
            <person name="Mardis E.R."/>
            <person name="Wilson R.K."/>
        </authorList>
    </citation>
    <scope>NUCLEOTIDE SEQUENCE [LARGE SCALE GENOMIC DNA]</scope>
    <source>
        <strain evidence="1 2">DSM 13479</strain>
    </source>
</reference>
<gene>
    <name evidence="1" type="ORF">CLOSTHATH_05006</name>
</gene>
<evidence type="ECO:0000313" key="2">
    <source>
        <dbReference type="Proteomes" id="UP000004968"/>
    </source>
</evidence>
<dbReference type="HOGENOM" id="CLU_3200732_0_0_9"/>
<protein>
    <submittedName>
        <fullName evidence="1">Uncharacterized protein</fullName>
    </submittedName>
</protein>
<accession>D3AN05</accession>
<sequence length="45" mass="4816">MLIPVGVARNVPSGSFTDTLPSLAATQPSYHILWQTSQICSLNSI</sequence>
<evidence type="ECO:0000313" key="1">
    <source>
        <dbReference type="EMBL" id="EFC96801.1"/>
    </source>
</evidence>
<dbReference type="EMBL" id="ACIO01000496">
    <property type="protein sequence ID" value="EFC96801.1"/>
    <property type="molecule type" value="Genomic_DNA"/>
</dbReference>
<proteinExistence type="predicted"/>
<dbReference type="Proteomes" id="UP000004968">
    <property type="component" value="Unassembled WGS sequence"/>
</dbReference>